<feature type="repeat" description="TPR" evidence="3">
    <location>
        <begin position="565"/>
        <end position="598"/>
    </location>
</feature>
<evidence type="ECO:0000256" key="3">
    <source>
        <dbReference type="PROSITE-ProRule" id="PRU00339"/>
    </source>
</evidence>
<dbReference type="SUPFAM" id="SSF48452">
    <property type="entry name" value="TPR-like"/>
    <property type="match status" value="2"/>
</dbReference>
<evidence type="ECO:0000313" key="6">
    <source>
        <dbReference type="Proteomes" id="UP000663828"/>
    </source>
</evidence>
<reference evidence="4" key="1">
    <citation type="submission" date="2021-02" db="EMBL/GenBank/DDBJ databases">
        <authorList>
            <person name="Nowell W R."/>
        </authorList>
    </citation>
    <scope>NUCLEOTIDE SEQUENCE</scope>
</reference>
<dbReference type="PROSITE" id="PS50005">
    <property type="entry name" value="TPR"/>
    <property type="match status" value="4"/>
</dbReference>
<evidence type="ECO:0000313" key="4">
    <source>
        <dbReference type="EMBL" id="CAF0760829.1"/>
    </source>
</evidence>
<dbReference type="InterPro" id="IPR019734">
    <property type="entry name" value="TPR_rpt"/>
</dbReference>
<dbReference type="Gene3D" id="1.25.40.10">
    <property type="entry name" value="Tetratricopeptide repeat domain"/>
    <property type="match status" value="3"/>
</dbReference>
<dbReference type="Pfam" id="PF13424">
    <property type="entry name" value="TPR_12"/>
    <property type="match status" value="3"/>
</dbReference>
<gene>
    <name evidence="4" type="ORF">EDS130_LOCUS2794</name>
    <name evidence="5" type="ORF">XAT740_LOCUS18831</name>
</gene>
<accession>A0A813PVG4</accession>
<name>A0A813PVG4_ADIRI</name>
<organism evidence="4 7">
    <name type="scientific">Adineta ricciae</name>
    <name type="common">Rotifer</name>
    <dbReference type="NCBI Taxonomy" id="249248"/>
    <lineage>
        <taxon>Eukaryota</taxon>
        <taxon>Metazoa</taxon>
        <taxon>Spiralia</taxon>
        <taxon>Gnathifera</taxon>
        <taxon>Rotifera</taxon>
        <taxon>Eurotatoria</taxon>
        <taxon>Bdelloidea</taxon>
        <taxon>Adinetida</taxon>
        <taxon>Adinetidae</taxon>
        <taxon>Adineta</taxon>
    </lineage>
</organism>
<dbReference type="EMBL" id="CAJNOJ010000007">
    <property type="protein sequence ID" value="CAF0760829.1"/>
    <property type="molecule type" value="Genomic_DNA"/>
</dbReference>
<dbReference type="AlphaFoldDB" id="A0A813PVG4"/>
<feature type="repeat" description="TPR" evidence="3">
    <location>
        <begin position="607"/>
        <end position="640"/>
    </location>
</feature>
<keyword evidence="6" id="KW-1185">Reference proteome</keyword>
<sequence>MGASVRKSVLTDEHNVDIHSLVWLDASVNATSENINVQQQLRTLIDNFKAFENTNDCFNYIRHIPKQNRILLVVSGRLGREILPRIHRLKQVLSIYVYCMDKQKNEMWAQKYPKIKRVITNLDELVVQIKSDRTRRNAFETDGSWSFNLYKKPSSDEQSAKSVDMHNRFLHSKFFFDCLFQMKSNTTDRHQLITLCKDLYRGDQAELVILDDFEKTYTSNQALAWYTMDCCLTRLFNKAIREQTLEMLYLFRFFFRDIKNQMEMNRCSSTVKAYHGQCVSRDDLQSIKNAMGGFISMNVFLCTYSNRQRALKNLPDSDEVELALFEIDANHSLDGVPPFCNMKNLSYSNQDDEIFFLIGSIFRIDEINSNHDRMVSIRLTLCSDNDPQLKPILKPFKDEQVTILSFGDVLCRIGKFNEAEKYYSRLLTELPADDLENLAECYYALGNIFNEKDDYQLSSQWHERSLAIKKQIYSENNPSIADSYNSIADIERKQGQSQQALELYEKALQIWSQAYNNDHPKIAMCLNNIGCIYGEEKNYEKTLEYHERALKIMEKHFPVDHLCLGHTHNNIGSVYRYLEKYNLALEHYEIALKIKTKCFSSKHPSIASTLSNMACVYEDMHAYQQALTHFEKAAAIYRHNFPPTYPENVRIINDIQRISKKLKH</sequence>
<evidence type="ECO:0000313" key="5">
    <source>
        <dbReference type="EMBL" id="CAF1110433.1"/>
    </source>
</evidence>
<dbReference type="InterPro" id="IPR011990">
    <property type="entry name" value="TPR-like_helical_dom_sf"/>
</dbReference>
<keyword evidence="1" id="KW-0677">Repeat</keyword>
<protein>
    <submittedName>
        <fullName evidence="4">Uncharacterized protein</fullName>
    </submittedName>
</protein>
<evidence type="ECO:0000256" key="1">
    <source>
        <dbReference type="ARBA" id="ARBA00022737"/>
    </source>
</evidence>
<feature type="repeat" description="TPR" evidence="3">
    <location>
        <begin position="523"/>
        <end position="556"/>
    </location>
</feature>
<evidence type="ECO:0000256" key="2">
    <source>
        <dbReference type="ARBA" id="ARBA00022803"/>
    </source>
</evidence>
<dbReference type="SMART" id="SM00028">
    <property type="entry name" value="TPR"/>
    <property type="match status" value="6"/>
</dbReference>
<comment type="caution">
    <text evidence="4">The sequence shown here is derived from an EMBL/GenBank/DDBJ whole genome shotgun (WGS) entry which is preliminary data.</text>
</comment>
<dbReference type="PANTHER" id="PTHR45641">
    <property type="entry name" value="TETRATRICOPEPTIDE REPEAT PROTEIN (AFU_ORTHOLOGUE AFUA_6G03870)"/>
    <property type="match status" value="1"/>
</dbReference>
<dbReference type="EMBL" id="CAJNOR010001267">
    <property type="protein sequence ID" value="CAF1110433.1"/>
    <property type="molecule type" value="Genomic_DNA"/>
</dbReference>
<keyword evidence="2 3" id="KW-0802">TPR repeat</keyword>
<dbReference type="OrthoDB" id="2325716at2759"/>
<evidence type="ECO:0000313" key="7">
    <source>
        <dbReference type="Proteomes" id="UP000663852"/>
    </source>
</evidence>
<feature type="repeat" description="TPR" evidence="3">
    <location>
        <begin position="481"/>
        <end position="514"/>
    </location>
</feature>
<dbReference type="Proteomes" id="UP000663828">
    <property type="component" value="Unassembled WGS sequence"/>
</dbReference>
<proteinExistence type="predicted"/>
<dbReference type="Proteomes" id="UP000663852">
    <property type="component" value="Unassembled WGS sequence"/>
</dbReference>
<dbReference type="PANTHER" id="PTHR45641:SF19">
    <property type="entry name" value="NEPHROCYSTIN-3"/>
    <property type="match status" value="1"/>
</dbReference>